<name>A0A1F7GCS8_9BACT</name>
<reference evidence="1 2" key="1">
    <citation type="journal article" date="2016" name="Nat. Commun.">
        <title>Thousands of microbial genomes shed light on interconnected biogeochemical processes in an aquifer system.</title>
        <authorList>
            <person name="Anantharaman K."/>
            <person name="Brown C.T."/>
            <person name="Hug L.A."/>
            <person name="Sharon I."/>
            <person name="Castelle C.J."/>
            <person name="Probst A.J."/>
            <person name="Thomas B.C."/>
            <person name="Singh A."/>
            <person name="Wilkins M.J."/>
            <person name="Karaoz U."/>
            <person name="Brodie E.L."/>
            <person name="Williams K.H."/>
            <person name="Hubbard S.S."/>
            <person name="Banfield J.F."/>
        </authorList>
    </citation>
    <scope>NUCLEOTIDE SEQUENCE [LARGE SCALE GENOMIC DNA]</scope>
</reference>
<dbReference type="EMBL" id="MFZG01000023">
    <property type="protein sequence ID" value="OGK16362.1"/>
    <property type="molecule type" value="Genomic_DNA"/>
</dbReference>
<proteinExistence type="predicted"/>
<accession>A0A1F7GCS8</accession>
<dbReference type="InterPro" id="IPR027417">
    <property type="entry name" value="P-loop_NTPase"/>
</dbReference>
<sequence>MELKYDNVTISGEVATGKNTLLDNLKPYLKPKGWRFTSGGKILRDFLKEYVHPLSSKGGKEVDYQIDNRTKRLLKKGKYAIESWLAGFMARDFKNTLRVLLVCSNPALQIDRVVNRDNVLVEQAKKLIKERKEDNFRHWKKIYGDFDFFSPKYFHLTIDTYSSGPLETAGKVLDKLGYKNNS</sequence>
<dbReference type="Proteomes" id="UP000177208">
    <property type="component" value="Unassembled WGS sequence"/>
</dbReference>
<evidence type="ECO:0000313" key="1">
    <source>
        <dbReference type="EMBL" id="OGK16362.1"/>
    </source>
</evidence>
<organism evidence="1 2">
    <name type="scientific">Candidatus Roizmanbacteria bacterium RIFCSPHIGHO2_01_FULL_39_12c</name>
    <dbReference type="NCBI Taxonomy" id="1802031"/>
    <lineage>
        <taxon>Bacteria</taxon>
        <taxon>Candidatus Roizmaniibacteriota</taxon>
    </lineage>
</organism>
<evidence type="ECO:0008006" key="3">
    <source>
        <dbReference type="Google" id="ProtNLM"/>
    </source>
</evidence>
<dbReference type="Pfam" id="PF13189">
    <property type="entry name" value="Cytidylate_kin2"/>
    <property type="match status" value="1"/>
</dbReference>
<evidence type="ECO:0000313" key="2">
    <source>
        <dbReference type="Proteomes" id="UP000177208"/>
    </source>
</evidence>
<dbReference type="AlphaFoldDB" id="A0A1F7GCS8"/>
<dbReference type="SUPFAM" id="SSF52540">
    <property type="entry name" value="P-loop containing nucleoside triphosphate hydrolases"/>
    <property type="match status" value="1"/>
</dbReference>
<dbReference type="Gene3D" id="3.40.50.300">
    <property type="entry name" value="P-loop containing nucleotide triphosphate hydrolases"/>
    <property type="match status" value="1"/>
</dbReference>
<protein>
    <recommendedName>
        <fullName evidence="3">Deoxynucleoside kinase domain-containing protein</fullName>
    </recommendedName>
</protein>
<comment type="caution">
    <text evidence="1">The sequence shown here is derived from an EMBL/GenBank/DDBJ whole genome shotgun (WGS) entry which is preliminary data.</text>
</comment>
<gene>
    <name evidence="1" type="ORF">A2774_02810</name>
</gene>